<organism evidence="2 3">
    <name type="scientific">Ferroglobus placidus (strain DSM 10642 / AEDII12DO)</name>
    <dbReference type="NCBI Taxonomy" id="589924"/>
    <lineage>
        <taxon>Archaea</taxon>
        <taxon>Methanobacteriati</taxon>
        <taxon>Methanobacteriota</taxon>
        <taxon>Archaeoglobi</taxon>
        <taxon>Archaeoglobales</taxon>
        <taxon>Archaeoglobaceae</taxon>
        <taxon>Ferroglobus</taxon>
    </lineage>
</organism>
<reference evidence="3" key="1">
    <citation type="submission" date="2010-02" db="EMBL/GenBank/DDBJ databases">
        <title>Complete sequence of Ferroglobus placidus DSM 10642.</title>
        <authorList>
            <consortium name="US DOE Joint Genome Institute"/>
            <person name="Lucas S."/>
            <person name="Copeland A."/>
            <person name="Lapidus A."/>
            <person name="Cheng J.-F."/>
            <person name="Bruce D."/>
            <person name="Goodwin L."/>
            <person name="Pitluck S."/>
            <person name="Saunders E."/>
            <person name="Brettin T."/>
            <person name="Detter J.C."/>
            <person name="Han C."/>
            <person name="Tapia R."/>
            <person name="Larimer F."/>
            <person name="Land M."/>
            <person name="Hauser L."/>
            <person name="Kyrpides N."/>
            <person name="Ivanova N."/>
            <person name="Holmes D."/>
            <person name="Lovley D."/>
            <person name="Kyrpides N."/>
            <person name="Anderson I.J."/>
            <person name="Woyke T."/>
        </authorList>
    </citation>
    <scope>NUCLEOTIDE SEQUENCE [LARGE SCALE GENOMIC DNA]</scope>
    <source>
        <strain evidence="3">DSM 10642 / AEDII12DO</strain>
    </source>
</reference>
<dbReference type="KEGG" id="fpl:Ferp_0794"/>
<protein>
    <submittedName>
        <fullName evidence="2">Uncharacterized protein</fullName>
    </submittedName>
</protein>
<keyword evidence="1" id="KW-1133">Transmembrane helix</keyword>
<evidence type="ECO:0000256" key="1">
    <source>
        <dbReference type="SAM" id="Phobius"/>
    </source>
</evidence>
<feature type="transmembrane region" description="Helical" evidence="1">
    <location>
        <begin position="6"/>
        <end position="24"/>
    </location>
</feature>
<gene>
    <name evidence="2" type="ordered locus">Ferp_0794</name>
</gene>
<dbReference type="AlphaFoldDB" id="D3RWV0"/>
<accession>D3RWV0</accession>
<dbReference type="Proteomes" id="UP000002613">
    <property type="component" value="Chromosome"/>
</dbReference>
<proteinExistence type="predicted"/>
<keyword evidence="1" id="KW-0812">Transmembrane</keyword>
<dbReference type="RefSeq" id="WP_012965306.1">
    <property type="nucleotide sequence ID" value="NC_013849.1"/>
</dbReference>
<keyword evidence="1" id="KW-0472">Membrane</keyword>
<evidence type="ECO:0000313" key="3">
    <source>
        <dbReference type="Proteomes" id="UP000002613"/>
    </source>
</evidence>
<dbReference type="HOGENOM" id="CLU_1830521_0_0_2"/>
<sequence>MDRKLLIAAILIFAGVFVILYNFYGKPKELKEEDLVKVSYGNVQVTAMYLNPKYPELTKPTFYFRLDTHSGDLYIYDIVNGTTLEVGGKKFSPVSWKEDEKSWGHHRIGILEFPEEALKEIERAGKFKLVVKLESERVLEWEI</sequence>
<dbReference type="EMBL" id="CP001899">
    <property type="protein sequence ID" value="ADC64963.1"/>
    <property type="molecule type" value="Genomic_DNA"/>
</dbReference>
<dbReference type="GeneID" id="8778300"/>
<dbReference type="PaxDb" id="589924-Ferp_0794"/>
<keyword evidence="3" id="KW-1185">Reference proteome</keyword>
<name>D3RWV0_FERPA</name>
<reference evidence="2 3" key="2">
    <citation type="journal article" date="2011" name="Stand. Genomic Sci.">
        <title>Complete genome sequence of Ferroglobus placidus AEDII12DO.</title>
        <authorList>
            <person name="Anderson I."/>
            <person name="Risso C."/>
            <person name="Holmes D."/>
            <person name="Lucas S."/>
            <person name="Copeland A."/>
            <person name="Lapidus A."/>
            <person name="Cheng J.F."/>
            <person name="Bruce D."/>
            <person name="Goodwin L."/>
            <person name="Pitluck S."/>
            <person name="Saunders E."/>
            <person name="Brettin T."/>
            <person name="Detter J.C."/>
            <person name="Han C."/>
            <person name="Tapia R."/>
            <person name="Larimer F."/>
            <person name="Land M."/>
            <person name="Hauser L."/>
            <person name="Woyke T."/>
            <person name="Lovley D."/>
            <person name="Kyrpides N."/>
            <person name="Ivanova N."/>
        </authorList>
    </citation>
    <scope>NUCLEOTIDE SEQUENCE [LARGE SCALE GENOMIC DNA]</scope>
    <source>
        <strain evidence="3">DSM 10642 / AEDII12DO</strain>
    </source>
</reference>
<dbReference type="eggNOG" id="ENOG502N575">
    <property type="taxonomic scope" value="Archaea"/>
</dbReference>
<dbReference type="STRING" id="589924.Ferp_0794"/>
<evidence type="ECO:0000313" key="2">
    <source>
        <dbReference type="EMBL" id="ADC64963.1"/>
    </source>
</evidence>